<keyword evidence="1" id="KW-0472">Membrane</keyword>
<sequence length="72" mass="8061">MKRNRIMIMNRERRKEAGRVFLDLSKYLATTVAIGSLFAKDSIEWLPVISGGLLAVVLFAIGVKTIPPDKED</sequence>
<dbReference type="Proteomes" id="UP000183085">
    <property type="component" value="Unassembled WGS sequence"/>
</dbReference>
<dbReference type="EMBL" id="MNYI01000227">
    <property type="protein sequence ID" value="OIP37009.1"/>
    <property type="molecule type" value="Genomic_DNA"/>
</dbReference>
<organism evidence="2 3">
    <name type="scientific">Candidatus Desantisbacteria bacterium CG2_30_40_21</name>
    <dbReference type="NCBI Taxonomy" id="1817895"/>
    <lineage>
        <taxon>Bacteria</taxon>
        <taxon>Candidatus Desantisiibacteriota</taxon>
    </lineage>
</organism>
<name>A0A1J5DLD6_9BACT</name>
<evidence type="ECO:0000313" key="3">
    <source>
        <dbReference type="Proteomes" id="UP000183085"/>
    </source>
</evidence>
<keyword evidence="1" id="KW-1133">Transmembrane helix</keyword>
<gene>
    <name evidence="2" type="ORF">AUJ95_08815</name>
</gene>
<comment type="caution">
    <text evidence="2">The sequence shown here is derived from an EMBL/GenBank/DDBJ whole genome shotgun (WGS) entry which is preliminary data.</text>
</comment>
<feature type="transmembrane region" description="Helical" evidence="1">
    <location>
        <begin position="20"/>
        <end position="39"/>
    </location>
</feature>
<feature type="transmembrane region" description="Helical" evidence="1">
    <location>
        <begin position="45"/>
        <end position="63"/>
    </location>
</feature>
<protein>
    <submittedName>
        <fullName evidence="2">Uncharacterized protein</fullName>
    </submittedName>
</protein>
<evidence type="ECO:0000313" key="2">
    <source>
        <dbReference type="EMBL" id="OIP37009.1"/>
    </source>
</evidence>
<accession>A0A1J5DLD6</accession>
<reference evidence="2 3" key="1">
    <citation type="journal article" date="2016" name="Environ. Microbiol.">
        <title>Genomic resolution of a cold subsurface aquifer community provides metabolic insights for novel microbes adapted to high CO concentrations.</title>
        <authorList>
            <person name="Probst A.J."/>
            <person name="Castelle C.J."/>
            <person name="Singh A."/>
            <person name="Brown C.T."/>
            <person name="Anantharaman K."/>
            <person name="Sharon I."/>
            <person name="Hug L.A."/>
            <person name="Burstein D."/>
            <person name="Emerson J.B."/>
            <person name="Thomas B.C."/>
            <person name="Banfield J.F."/>
        </authorList>
    </citation>
    <scope>NUCLEOTIDE SEQUENCE [LARGE SCALE GENOMIC DNA]</scope>
    <source>
        <strain evidence="2">CG2_30_40_21</strain>
    </source>
</reference>
<keyword evidence="1" id="KW-0812">Transmembrane</keyword>
<dbReference type="STRING" id="1817895.AUJ95_08815"/>
<evidence type="ECO:0000256" key="1">
    <source>
        <dbReference type="SAM" id="Phobius"/>
    </source>
</evidence>
<dbReference type="AlphaFoldDB" id="A0A1J5DLD6"/>
<proteinExistence type="predicted"/>